<dbReference type="InterPro" id="IPR036097">
    <property type="entry name" value="HisK_dim/P_sf"/>
</dbReference>
<dbReference type="InterPro" id="IPR003661">
    <property type="entry name" value="HisK_dim/P_dom"/>
</dbReference>
<dbReference type="Gene3D" id="3.30.565.10">
    <property type="entry name" value="Histidine kinase-like ATPase, C-terminal domain"/>
    <property type="match status" value="1"/>
</dbReference>
<evidence type="ECO:0000313" key="13">
    <source>
        <dbReference type="Proteomes" id="UP000188729"/>
    </source>
</evidence>
<evidence type="ECO:0000256" key="6">
    <source>
        <dbReference type="ARBA" id="ARBA00022679"/>
    </source>
</evidence>
<dbReference type="SUPFAM" id="SSF47384">
    <property type="entry name" value="Homodimeric domain of signal transducing histidine kinase"/>
    <property type="match status" value="1"/>
</dbReference>
<feature type="transmembrane region" description="Helical" evidence="10">
    <location>
        <begin position="33"/>
        <end position="52"/>
    </location>
</feature>
<dbReference type="GO" id="GO:0005886">
    <property type="term" value="C:plasma membrane"/>
    <property type="evidence" value="ECO:0007669"/>
    <property type="project" value="UniProtKB-SubCell"/>
</dbReference>
<feature type="transmembrane region" description="Helical" evidence="10">
    <location>
        <begin position="134"/>
        <end position="150"/>
    </location>
</feature>
<dbReference type="InterPro" id="IPR004358">
    <property type="entry name" value="Sig_transdc_His_kin-like_C"/>
</dbReference>
<dbReference type="GO" id="GO:0000155">
    <property type="term" value="F:phosphorelay sensor kinase activity"/>
    <property type="evidence" value="ECO:0007669"/>
    <property type="project" value="InterPro"/>
</dbReference>
<accession>A0A1V2EVP5</accession>
<dbReference type="EMBL" id="MPSB01000003">
    <property type="protein sequence ID" value="ONF96751.1"/>
    <property type="molecule type" value="Genomic_DNA"/>
</dbReference>
<proteinExistence type="predicted"/>
<dbReference type="AlphaFoldDB" id="A0A1V2EVP5"/>
<comment type="catalytic activity">
    <reaction evidence="1">
        <text>ATP + protein L-histidine = ADP + protein N-phospho-L-histidine.</text>
        <dbReference type="EC" id="2.7.13.3"/>
    </reaction>
</comment>
<dbReference type="SMART" id="SM00388">
    <property type="entry name" value="HisKA"/>
    <property type="match status" value="1"/>
</dbReference>
<reference evidence="12 13" key="1">
    <citation type="submission" date="2016-11" db="EMBL/GenBank/DDBJ databases">
        <title>Genome sequence of Sphingomonas jeddahensis G39.</title>
        <authorList>
            <person name="Poehlein A."/>
            <person name="Wuebbeler J.H."/>
            <person name="Steinbuechel A."/>
            <person name="Daniel R."/>
        </authorList>
    </citation>
    <scope>NUCLEOTIDE SEQUENCE [LARGE SCALE GENOMIC DNA]</scope>
    <source>
        <strain evidence="12 13">G39</strain>
    </source>
</reference>
<dbReference type="PANTHER" id="PTHR44936">
    <property type="entry name" value="SENSOR PROTEIN CREC"/>
    <property type="match status" value="1"/>
</dbReference>
<evidence type="ECO:0000256" key="9">
    <source>
        <dbReference type="ARBA" id="ARBA00022840"/>
    </source>
</evidence>
<comment type="caution">
    <text evidence="12">The sequence shown here is derived from an EMBL/GenBank/DDBJ whole genome shotgun (WGS) entry which is preliminary data.</text>
</comment>
<dbReference type="InterPro" id="IPR050980">
    <property type="entry name" value="2C_sensor_his_kinase"/>
</dbReference>
<keyword evidence="6 12" id="KW-0808">Transferase</keyword>
<evidence type="ECO:0000256" key="10">
    <source>
        <dbReference type="SAM" id="Phobius"/>
    </source>
</evidence>
<feature type="domain" description="Histidine kinase" evidence="11">
    <location>
        <begin position="224"/>
        <end position="430"/>
    </location>
</feature>
<keyword evidence="10" id="KW-0812">Transmembrane</keyword>
<dbReference type="Gene3D" id="1.10.287.130">
    <property type="match status" value="1"/>
</dbReference>
<evidence type="ECO:0000259" key="11">
    <source>
        <dbReference type="PROSITE" id="PS50109"/>
    </source>
</evidence>
<evidence type="ECO:0000256" key="2">
    <source>
        <dbReference type="ARBA" id="ARBA00004651"/>
    </source>
</evidence>
<keyword evidence="10" id="KW-1133">Transmembrane helix</keyword>
<keyword evidence="9" id="KW-0067">ATP-binding</keyword>
<evidence type="ECO:0000256" key="1">
    <source>
        <dbReference type="ARBA" id="ARBA00000085"/>
    </source>
</evidence>
<comment type="subcellular location">
    <subcellularLocation>
        <location evidence="2">Cell membrane</location>
        <topology evidence="2">Multi-pass membrane protein</topology>
    </subcellularLocation>
</comment>
<dbReference type="CDD" id="cd00082">
    <property type="entry name" value="HisKA"/>
    <property type="match status" value="1"/>
</dbReference>
<dbReference type="CDD" id="cd00075">
    <property type="entry name" value="HATPase"/>
    <property type="match status" value="1"/>
</dbReference>
<gene>
    <name evidence="12" type="primary">regB</name>
    <name evidence="12" type="ORF">SPHI_09450</name>
</gene>
<dbReference type="PANTHER" id="PTHR44936:SF10">
    <property type="entry name" value="SENSOR PROTEIN RSTB"/>
    <property type="match status" value="1"/>
</dbReference>
<evidence type="ECO:0000256" key="3">
    <source>
        <dbReference type="ARBA" id="ARBA00012438"/>
    </source>
</evidence>
<dbReference type="InterPro" id="IPR005467">
    <property type="entry name" value="His_kinase_dom"/>
</dbReference>
<dbReference type="STRING" id="1915074.SPHI_09450"/>
<dbReference type="InterPro" id="IPR003594">
    <property type="entry name" value="HATPase_dom"/>
</dbReference>
<keyword evidence="4" id="KW-1003">Cell membrane</keyword>
<dbReference type="RefSeq" id="WP_076743730.1">
    <property type="nucleotide sequence ID" value="NZ_MPSB01000003.1"/>
</dbReference>
<name>A0A1V2EVP5_9SPHN</name>
<sequence length="433" mass="46080">MDSPLLALARRAAQAGSSLDNTAAENMRQLLQLRWMAVAGQLITILVVHFGLGVRLPLVPMLVVIALQGLANIVSFIQLRRDRVTNVELMLGLLFDVGSLTAQLSLSGGATNPFISLYLIQVVLGAILLETWSVWVLVVLTTVCYAGLAVDSRPLDYPRQLEPLIGDLTALGAWLSFVLSGILLAMFVTRISRNLRAREAYLADLRQRAAEEEGIVRMGLFASGAAHELGTPLASLAVILGDWRRMPKLAADPELAAEIDDMQAEVQRCKAIVTDILHSAGEPRGEAMQSTAARAFLADIVEEWRPTLASAPLSVDLDDLGDAAVVAGPALRQAVWNLLDNAAEASPTGVTLLASRDSDELTVAVIDDGPGFTESQLAAVGKLYQSSKGAGHGVGLFLASNVARRLGGRLEAMNHAGGGAEVRIVLPLATPRR</sequence>
<dbReference type="SMART" id="SM00387">
    <property type="entry name" value="HATPase_c"/>
    <property type="match status" value="1"/>
</dbReference>
<keyword evidence="5" id="KW-0597">Phosphoprotein</keyword>
<evidence type="ECO:0000256" key="8">
    <source>
        <dbReference type="ARBA" id="ARBA00022777"/>
    </source>
</evidence>
<dbReference type="PROSITE" id="PS50109">
    <property type="entry name" value="HIS_KIN"/>
    <property type="match status" value="1"/>
</dbReference>
<evidence type="ECO:0000256" key="4">
    <source>
        <dbReference type="ARBA" id="ARBA00022475"/>
    </source>
</evidence>
<keyword evidence="7" id="KW-0547">Nucleotide-binding</keyword>
<feature type="transmembrane region" description="Helical" evidence="10">
    <location>
        <begin position="58"/>
        <end position="77"/>
    </location>
</feature>
<dbReference type="EC" id="2.7.13.3" evidence="3"/>
<dbReference type="GO" id="GO:0005524">
    <property type="term" value="F:ATP binding"/>
    <property type="evidence" value="ECO:0007669"/>
    <property type="project" value="UniProtKB-KW"/>
</dbReference>
<keyword evidence="13" id="KW-1185">Reference proteome</keyword>
<protein>
    <recommendedName>
        <fullName evidence="3">histidine kinase</fullName>
        <ecNumber evidence="3">2.7.13.3</ecNumber>
    </recommendedName>
</protein>
<dbReference type="Pfam" id="PF02518">
    <property type="entry name" value="HATPase_c"/>
    <property type="match status" value="1"/>
</dbReference>
<evidence type="ECO:0000256" key="5">
    <source>
        <dbReference type="ARBA" id="ARBA00022553"/>
    </source>
</evidence>
<organism evidence="12 13">
    <name type="scientific">Sphingomonas jeddahensis</name>
    <dbReference type="NCBI Taxonomy" id="1915074"/>
    <lineage>
        <taxon>Bacteria</taxon>
        <taxon>Pseudomonadati</taxon>
        <taxon>Pseudomonadota</taxon>
        <taxon>Alphaproteobacteria</taxon>
        <taxon>Sphingomonadales</taxon>
        <taxon>Sphingomonadaceae</taxon>
        <taxon>Sphingomonas</taxon>
    </lineage>
</organism>
<dbReference type="Proteomes" id="UP000188729">
    <property type="component" value="Unassembled WGS sequence"/>
</dbReference>
<evidence type="ECO:0000256" key="7">
    <source>
        <dbReference type="ARBA" id="ARBA00022741"/>
    </source>
</evidence>
<feature type="transmembrane region" description="Helical" evidence="10">
    <location>
        <begin position="170"/>
        <end position="188"/>
    </location>
</feature>
<evidence type="ECO:0000313" key="12">
    <source>
        <dbReference type="EMBL" id="ONF96751.1"/>
    </source>
</evidence>
<keyword evidence="10" id="KW-0472">Membrane</keyword>
<keyword evidence="8 12" id="KW-0418">Kinase</keyword>
<dbReference type="PRINTS" id="PR00344">
    <property type="entry name" value="BCTRLSENSOR"/>
</dbReference>
<dbReference type="OrthoDB" id="9785252at2"/>
<dbReference type="SUPFAM" id="SSF55874">
    <property type="entry name" value="ATPase domain of HSP90 chaperone/DNA topoisomerase II/histidine kinase"/>
    <property type="match status" value="1"/>
</dbReference>
<dbReference type="InterPro" id="IPR036890">
    <property type="entry name" value="HATPase_C_sf"/>
</dbReference>